<evidence type="ECO:0000313" key="8">
    <source>
        <dbReference type="Proteomes" id="UP000009138"/>
    </source>
</evidence>
<dbReference type="eggNOG" id="KOG1180">
    <property type="taxonomic scope" value="Eukaryota"/>
</dbReference>
<dbReference type="PROSITE" id="PS00869">
    <property type="entry name" value="RENAL_DIPEPTIDASE_1"/>
    <property type="match status" value="1"/>
</dbReference>
<name>I1CF53_RHIO9</name>
<dbReference type="InterPro" id="IPR000180">
    <property type="entry name" value="Dipep_AS"/>
</dbReference>
<keyword evidence="4" id="KW-0067">ATP-binding</keyword>
<dbReference type="GO" id="GO:0035336">
    <property type="term" value="P:long-chain fatty-acyl-CoA metabolic process"/>
    <property type="evidence" value="ECO:0007669"/>
    <property type="project" value="TreeGrafter"/>
</dbReference>
<comment type="similarity">
    <text evidence="1">Belongs to the ATP-dependent AMP-binding enzyme family.</text>
</comment>
<feature type="domain" description="AMP-dependent synthetase/ligase" evidence="6">
    <location>
        <begin position="47"/>
        <end position="481"/>
    </location>
</feature>
<dbReference type="eggNOG" id="KOG4127">
    <property type="taxonomic scope" value="Eukaryota"/>
</dbReference>
<dbReference type="GO" id="GO:0005783">
    <property type="term" value="C:endoplasmic reticulum"/>
    <property type="evidence" value="ECO:0007669"/>
    <property type="project" value="TreeGrafter"/>
</dbReference>
<dbReference type="SUPFAM" id="SSF56801">
    <property type="entry name" value="Acetyl-CoA synthetase-like"/>
    <property type="match status" value="1"/>
</dbReference>
<dbReference type="SUPFAM" id="SSF51556">
    <property type="entry name" value="Metallo-dependent hydrolases"/>
    <property type="match status" value="1"/>
</dbReference>
<organism evidence="7 8">
    <name type="scientific">Rhizopus delemar (strain RA 99-880 / ATCC MYA-4621 / FGSC 9543 / NRRL 43880)</name>
    <name type="common">Mucormycosis agent</name>
    <name type="synonym">Rhizopus arrhizus var. delemar</name>
    <dbReference type="NCBI Taxonomy" id="246409"/>
    <lineage>
        <taxon>Eukaryota</taxon>
        <taxon>Fungi</taxon>
        <taxon>Fungi incertae sedis</taxon>
        <taxon>Mucoromycota</taxon>
        <taxon>Mucoromycotina</taxon>
        <taxon>Mucoromycetes</taxon>
        <taxon>Mucorales</taxon>
        <taxon>Mucorineae</taxon>
        <taxon>Rhizopodaceae</taxon>
        <taxon>Rhizopus</taxon>
    </lineage>
</organism>
<sequence length="979" mass="109555">MNYIKGLFLQNTENPTVQVDSDQHIYRSRHAEHGFIHTKEKSTEEGKKPKKWTYFELDKYTWLNYKEANQRVQKVASSLQKHGFKHGDIVLLYCKTRAEWMITAIACLTLGLVITTAYDSMPPDSVSHIIKETEAKGIFTETSLFGTLNKAYKDLDKKEQPKFVIYAGEEFEASKEIQDFKDQKSNDVEIVHYKDILDQESEEEIRPKESPKPDDLALIMYTSGSTGAPKGVELTHANIIAAMGAAEYLVADFLSEGKHLYIGFLPLAHVLEFIVEFIMIALGIPIGYGSMRTLMNDSVCGPNGQGKGVGDLKELKPTIMAGVPAVWEKIRKGVEGQLQKQHWAIRQAFYAAIEAKWQLLNFFGKPNALTNAYDSILFRQISDVTGGNLKYGLSGGAPVSFETQKFITSTLCFMLQGYGLTECCGLAAVTLPSLGLVTGIIGPPSPSIEFRFVDVPDTDYKAKDNIGELWLRGPSLMRGYYKRSDITNEALTSDGWFKTGDIAKLNPDGTFAIADRVKNLVKLSHGEYIALENLESKYRNCSAIKNICLVADSDKSYIIGVVEPADNDVDKDKLLKELQQTASSSGCSRVEIVKDIIVTRDRDWMKDLMTTSGKVKPYAFAGEHQQQVLSVNKHHKTQDPLKRVHKILRHHPLIDTHNDLPMSLAFMFDGKINNMNLTHLDWGHTDIQRLRQGQLTGQFWSIYYDCEDTSSNQILKAMESIDVTKRMINLYPDTFQIATNTKEFKKAFKRGRIASMMGIEGGQMIDSSMAALRQFYDLGVRYMTPAPFGQGVGLTEFGKKVVLEMNRLGMMVDISHVAHSTMNAVLNVTQAPVLFSHSSSNAICPIERNVPDSVLKRLEETDGVVMVNFYNNFVQCDPTKEVTLSDVADHVEHVAALAGKDRVGLGADYNGIESTPTGLEDVSKYPDLLAELARRGWSDEELIGLAGENFLRVWKKVEKASRKLAKNQLPIEDKLSDYN</sequence>
<dbReference type="InterPro" id="IPR032466">
    <property type="entry name" value="Metal_Hydrolase"/>
</dbReference>
<dbReference type="STRING" id="246409.I1CF53"/>
<evidence type="ECO:0000313" key="7">
    <source>
        <dbReference type="EMBL" id="EIE87083.1"/>
    </source>
</evidence>
<evidence type="ECO:0000256" key="5">
    <source>
        <dbReference type="ARBA" id="ARBA00036813"/>
    </source>
</evidence>
<dbReference type="GO" id="GO:0005811">
    <property type="term" value="C:lipid droplet"/>
    <property type="evidence" value="ECO:0007669"/>
    <property type="project" value="TreeGrafter"/>
</dbReference>
<evidence type="ECO:0000259" key="6">
    <source>
        <dbReference type="Pfam" id="PF00501"/>
    </source>
</evidence>
<dbReference type="InterPro" id="IPR008257">
    <property type="entry name" value="Pept_M19"/>
</dbReference>
<dbReference type="GO" id="GO:0005886">
    <property type="term" value="C:plasma membrane"/>
    <property type="evidence" value="ECO:0007669"/>
    <property type="project" value="TreeGrafter"/>
</dbReference>
<dbReference type="PROSITE" id="PS00455">
    <property type="entry name" value="AMP_BINDING"/>
    <property type="match status" value="1"/>
</dbReference>
<evidence type="ECO:0000256" key="4">
    <source>
        <dbReference type="ARBA" id="ARBA00022840"/>
    </source>
</evidence>
<evidence type="ECO:0000256" key="1">
    <source>
        <dbReference type="ARBA" id="ARBA00006432"/>
    </source>
</evidence>
<dbReference type="GO" id="GO:0070573">
    <property type="term" value="F:metallodipeptidase activity"/>
    <property type="evidence" value="ECO:0007669"/>
    <property type="project" value="InterPro"/>
</dbReference>
<dbReference type="OMA" id="LDKQHWT"/>
<dbReference type="PANTHER" id="PTHR43272:SF83">
    <property type="entry name" value="ACYL-COA SYNTHETASE LONG-CHAIN, ISOFORM J"/>
    <property type="match status" value="1"/>
</dbReference>
<dbReference type="RefSeq" id="XP_067522479.1">
    <property type="nucleotide sequence ID" value="XM_067666378.1"/>
</dbReference>
<dbReference type="Pfam" id="PF00501">
    <property type="entry name" value="AMP-binding"/>
    <property type="match status" value="1"/>
</dbReference>
<dbReference type="VEuPathDB" id="FungiDB:RO3G_11794"/>
<proteinExistence type="inferred from homology"/>
<evidence type="ECO:0000256" key="2">
    <source>
        <dbReference type="ARBA" id="ARBA00022598"/>
    </source>
</evidence>
<protein>
    <recommendedName>
        <fullName evidence="6">AMP-dependent synthetase/ligase domain-containing protein</fullName>
    </recommendedName>
</protein>
<dbReference type="Gene3D" id="3.20.20.140">
    <property type="entry name" value="Metal-dependent hydrolases"/>
    <property type="match status" value="1"/>
</dbReference>
<dbReference type="CDD" id="cd01301">
    <property type="entry name" value="rDP_like"/>
    <property type="match status" value="1"/>
</dbReference>
<keyword evidence="2" id="KW-0436">Ligase</keyword>
<dbReference type="PROSITE" id="PS51365">
    <property type="entry name" value="RENAL_DIPEPTIDASE_2"/>
    <property type="match status" value="1"/>
</dbReference>
<keyword evidence="3" id="KW-0547">Nucleotide-binding</keyword>
<dbReference type="GO" id="GO:0005524">
    <property type="term" value="F:ATP binding"/>
    <property type="evidence" value="ECO:0007669"/>
    <property type="project" value="UniProtKB-KW"/>
</dbReference>
<accession>I1CF53</accession>
<dbReference type="OrthoDB" id="445695at2759"/>
<dbReference type="Proteomes" id="UP000009138">
    <property type="component" value="Unassembled WGS sequence"/>
</dbReference>
<dbReference type="GO" id="GO:0004467">
    <property type="term" value="F:long-chain fatty acid-CoA ligase activity"/>
    <property type="evidence" value="ECO:0007669"/>
    <property type="project" value="UniProtKB-EC"/>
</dbReference>
<dbReference type="GO" id="GO:0006508">
    <property type="term" value="P:proteolysis"/>
    <property type="evidence" value="ECO:0007669"/>
    <property type="project" value="InterPro"/>
</dbReference>
<dbReference type="Pfam" id="PF01244">
    <property type="entry name" value="Peptidase_M19"/>
    <property type="match status" value="1"/>
</dbReference>
<dbReference type="InterPro" id="IPR000873">
    <property type="entry name" value="AMP-dep_synth/lig_dom"/>
</dbReference>
<dbReference type="AlphaFoldDB" id="I1CF53"/>
<dbReference type="InParanoid" id="I1CF53"/>
<comment type="catalytic activity">
    <reaction evidence="5">
        <text>a long-chain fatty acid + ATP + CoA = a long-chain fatty acyl-CoA + AMP + diphosphate</text>
        <dbReference type="Rhea" id="RHEA:15421"/>
        <dbReference type="ChEBI" id="CHEBI:30616"/>
        <dbReference type="ChEBI" id="CHEBI:33019"/>
        <dbReference type="ChEBI" id="CHEBI:57287"/>
        <dbReference type="ChEBI" id="CHEBI:57560"/>
        <dbReference type="ChEBI" id="CHEBI:83139"/>
        <dbReference type="ChEBI" id="CHEBI:456215"/>
        <dbReference type="EC" id="6.2.1.3"/>
    </reaction>
</comment>
<gene>
    <name evidence="7" type="ORF">RO3G_11794</name>
</gene>
<evidence type="ECO:0000256" key="3">
    <source>
        <dbReference type="ARBA" id="ARBA00022741"/>
    </source>
</evidence>
<keyword evidence="8" id="KW-1185">Reference proteome</keyword>
<dbReference type="InterPro" id="IPR020845">
    <property type="entry name" value="AMP-binding_CS"/>
</dbReference>
<dbReference type="Gene3D" id="3.40.50.12780">
    <property type="entry name" value="N-terminal domain of ligase-like"/>
    <property type="match status" value="1"/>
</dbReference>
<dbReference type="InterPro" id="IPR042099">
    <property type="entry name" value="ANL_N_sf"/>
</dbReference>
<dbReference type="PANTHER" id="PTHR43272">
    <property type="entry name" value="LONG-CHAIN-FATTY-ACID--COA LIGASE"/>
    <property type="match status" value="1"/>
</dbReference>
<reference evidence="7 8" key="1">
    <citation type="journal article" date="2009" name="PLoS Genet.">
        <title>Genomic analysis of the basal lineage fungus Rhizopus oryzae reveals a whole-genome duplication.</title>
        <authorList>
            <person name="Ma L.-J."/>
            <person name="Ibrahim A.S."/>
            <person name="Skory C."/>
            <person name="Grabherr M.G."/>
            <person name="Burger G."/>
            <person name="Butler M."/>
            <person name="Elias M."/>
            <person name="Idnurm A."/>
            <person name="Lang B.F."/>
            <person name="Sone T."/>
            <person name="Abe A."/>
            <person name="Calvo S.E."/>
            <person name="Corrochano L.M."/>
            <person name="Engels R."/>
            <person name="Fu J."/>
            <person name="Hansberg W."/>
            <person name="Kim J.-M."/>
            <person name="Kodira C.D."/>
            <person name="Koehrsen M.J."/>
            <person name="Liu B."/>
            <person name="Miranda-Saavedra D."/>
            <person name="O'Leary S."/>
            <person name="Ortiz-Castellanos L."/>
            <person name="Poulter R."/>
            <person name="Rodriguez-Romero J."/>
            <person name="Ruiz-Herrera J."/>
            <person name="Shen Y.-Q."/>
            <person name="Zeng Q."/>
            <person name="Galagan J."/>
            <person name="Birren B.W."/>
            <person name="Cuomo C.A."/>
            <person name="Wickes B.L."/>
        </authorList>
    </citation>
    <scope>NUCLEOTIDE SEQUENCE [LARGE SCALE GENOMIC DNA]</scope>
    <source>
        <strain evidence="8">RA 99-880 / ATCC MYA-4621 / FGSC 9543 / NRRL 43880</strain>
    </source>
</reference>
<dbReference type="EMBL" id="CH476740">
    <property type="protein sequence ID" value="EIE87083.1"/>
    <property type="molecule type" value="Genomic_DNA"/>
</dbReference>
<dbReference type="GeneID" id="93618759"/>